<feature type="domain" description="FecR protein" evidence="2">
    <location>
        <begin position="128"/>
        <end position="214"/>
    </location>
</feature>
<organism evidence="3 4">
    <name type="scientific">Sphingobacterium zeae</name>
    <dbReference type="NCBI Taxonomy" id="1776859"/>
    <lineage>
        <taxon>Bacteria</taxon>
        <taxon>Pseudomonadati</taxon>
        <taxon>Bacteroidota</taxon>
        <taxon>Sphingobacteriia</taxon>
        <taxon>Sphingobacteriales</taxon>
        <taxon>Sphingobacteriaceae</taxon>
        <taxon>Sphingobacterium</taxon>
    </lineage>
</organism>
<sequence>MMNSKIAALYKKFLKGELSPKENAIFLDLLTSCDKDELPDVEEVVALDNRDCELNKTTSEDIFFTITGTALTPRLIPISKRRWSVISAAACLLLIGLAGLFEFKFKGQKEINQVSAIVHFSNPTKFVKQLVLPDGTHVSLRQGAHIELLSDFDTDSLRRIKLSGEAFFEVAKNAKQPFVIASSGDFDVRVLGTAFNLNCSEGSSSLVLNHGKVRVSRDGQYSFVTPGQKVAYDMRQRQFDVAKADTSTASNWKSDLLSFDQVPLMQIVADLNNLYPDSHLELIDSFRTESYTGYLPASDLEKSLKMLNTAFNQTIIHKK</sequence>
<accession>A0ABU0UD01</accession>
<evidence type="ECO:0000313" key="3">
    <source>
        <dbReference type="EMBL" id="MDQ1152734.1"/>
    </source>
</evidence>
<dbReference type="Gene3D" id="2.60.120.1440">
    <property type="match status" value="1"/>
</dbReference>
<proteinExistence type="predicted"/>
<dbReference type="Proteomes" id="UP001244640">
    <property type="component" value="Unassembled WGS sequence"/>
</dbReference>
<evidence type="ECO:0000259" key="2">
    <source>
        <dbReference type="Pfam" id="PF04773"/>
    </source>
</evidence>
<dbReference type="InterPro" id="IPR012373">
    <property type="entry name" value="Ferrdict_sens_TM"/>
</dbReference>
<evidence type="ECO:0000313" key="4">
    <source>
        <dbReference type="Proteomes" id="UP001244640"/>
    </source>
</evidence>
<evidence type="ECO:0000256" key="1">
    <source>
        <dbReference type="SAM" id="Phobius"/>
    </source>
</evidence>
<comment type="caution">
    <text evidence="3">The sequence shown here is derived from an EMBL/GenBank/DDBJ whole genome shotgun (WGS) entry which is preliminary data.</text>
</comment>
<keyword evidence="1" id="KW-0472">Membrane</keyword>
<keyword evidence="4" id="KW-1185">Reference proteome</keyword>
<dbReference type="EMBL" id="JAUTBA010000001">
    <property type="protein sequence ID" value="MDQ1152734.1"/>
    <property type="molecule type" value="Genomic_DNA"/>
</dbReference>
<dbReference type="RefSeq" id="WP_307187939.1">
    <property type="nucleotide sequence ID" value="NZ_JAUTBA010000001.1"/>
</dbReference>
<keyword evidence="1" id="KW-1133">Transmembrane helix</keyword>
<dbReference type="PANTHER" id="PTHR30273">
    <property type="entry name" value="PERIPLASMIC SIGNAL SENSOR AND SIGMA FACTOR ACTIVATOR FECR-RELATED"/>
    <property type="match status" value="1"/>
</dbReference>
<dbReference type="InterPro" id="IPR006860">
    <property type="entry name" value="FecR"/>
</dbReference>
<gene>
    <name evidence="3" type="ORF">QE382_004718</name>
</gene>
<protein>
    <submittedName>
        <fullName evidence="3">Transmembrane sensor</fullName>
    </submittedName>
</protein>
<reference evidence="3 4" key="1">
    <citation type="submission" date="2023-07" db="EMBL/GenBank/DDBJ databases">
        <title>Functional and genomic diversity of the sorghum phyllosphere microbiome.</title>
        <authorList>
            <person name="Shade A."/>
        </authorList>
    </citation>
    <scope>NUCLEOTIDE SEQUENCE [LARGE SCALE GENOMIC DNA]</scope>
    <source>
        <strain evidence="3 4">SORGH_AS_0892</strain>
    </source>
</reference>
<dbReference type="Pfam" id="PF04773">
    <property type="entry name" value="FecR"/>
    <property type="match status" value="1"/>
</dbReference>
<feature type="transmembrane region" description="Helical" evidence="1">
    <location>
        <begin position="83"/>
        <end position="101"/>
    </location>
</feature>
<name>A0ABU0UD01_9SPHI</name>
<keyword evidence="1 3" id="KW-0812">Transmembrane</keyword>
<dbReference type="PANTHER" id="PTHR30273:SF2">
    <property type="entry name" value="PROTEIN FECR"/>
    <property type="match status" value="1"/>
</dbReference>